<gene>
    <name evidence="7" type="ORF">Hsar01_03263</name>
</gene>
<comment type="similarity">
    <text evidence="2">Belongs to the TrbI/VirB10 family.</text>
</comment>
<comment type="caution">
    <text evidence="7">The sequence shown here is derived from an EMBL/GenBank/DDBJ whole genome shotgun (WGS) entry which is preliminary data.</text>
</comment>
<evidence type="ECO:0000256" key="6">
    <source>
        <dbReference type="SAM" id="MobiDB-lite"/>
    </source>
</evidence>
<dbReference type="InterPro" id="IPR042217">
    <property type="entry name" value="T4SS_VirB10/TrbI"/>
</dbReference>
<organism evidence="7 8">
    <name type="scientific">Haloferula sargassicola</name>
    <dbReference type="NCBI Taxonomy" id="490096"/>
    <lineage>
        <taxon>Bacteria</taxon>
        <taxon>Pseudomonadati</taxon>
        <taxon>Verrucomicrobiota</taxon>
        <taxon>Verrucomicrobiia</taxon>
        <taxon>Verrucomicrobiales</taxon>
        <taxon>Verrucomicrobiaceae</taxon>
        <taxon>Haloferula</taxon>
    </lineage>
</organism>
<dbReference type="Proteomes" id="UP001476282">
    <property type="component" value="Unassembled WGS sequence"/>
</dbReference>
<accession>A0ABP9UR53</accession>
<dbReference type="RefSeq" id="WP_353568124.1">
    <property type="nucleotide sequence ID" value="NZ_BAABRI010000019.1"/>
</dbReference>
<comment type="subcellular location">
    <subcellularLocation>
        <location evidence="1">Membrane</location>
        <topology evidence="1">Single-pass membrane protein</topology>
    </subcellularLocation>
</comment>
<evidence type="ECO:0000256" key="2">
    <source>
        <dbReference type="ARBA" id="ARBA00010265"/>
    </source>
</evidence>
<evidence type="ECO:0000256" key="1">
    <source>
        <dbReference type="ARBA" id="ARBA00004167"/>
    </source>
</evidence>
<dbReference type="Gene3D" id="2.40.128.260">
    <property type="entry name" value="Type IV secretion system, VirB10/TraB/TrbI"/>
    <property type="match status" value="1"/>
</dbReference>
<dbReference type="EMBL" id="BAABRI010000019">
    <property type="protein sequence ID" value="GAA5484025.1"/>
    <property type="molecule type" value="Genomic_DNA"/>
</dbReference>
<sequence>MSNPRNIIGFFKSKPGMTVIFIVLLVAGLGVASQWTAKTEAKKKETAETAPASEIQTDEMETESYQVSRDFAPAFDDPNAQRALLAKQADEKRERARSEPQKEKSKPPKRLPISILQTAPAKPEEPKQGAGQSAPVSPLVNSKDAFAPYGRMLQCELVTTVDSSNISTPVVGLVTRDLYWNRKLLIPANSEVHAIANADRSRNRIAVEGRWAVVLAKGGIYPEGSELVLDGVALDMDKAPDGQTFGIADGSAGLRGKVLTNEDGLNTIKLFTATFLAGAADGVTERNTNAFGNSQVVPSLESGALQGSREVMERYAERILELIERDGAYVRVPAGKQFYVYIRQPVLMRQARLGATLAEQEVSPPVDELALKQARIDERRREIEATRADVMRRLAEESADHNRRNQ</sequence>
<name>A0ABP9UR53_9BACT</name>
<evidence type="ECO:0000313" key="8">
    <source>
        <dbReference type="Proteomes" id="UP001476282"/>
    </source>
</evidence>
<feature type="region of interest" description="Disordered" evidence="6">
    <location>
        <begin position="88"/>
        <end position="140"/>
    </location>
</feature>
<evidence type="ECO:0000256" key="4">
    <source>
        <dbReference type="ARBA" id="ARBA00022989"/>
    </source>
</evidence>
<keyword evidence="4" id="KW-1133">Transmembrane helix</keyword>
<evidence type="ECO:0000256" key="3">
    <source>
        <dbReference type="ARBA" id="ARBA00022692"/>
    </source>
</evidence>
<evidence type="ECO:0000313" key="7">
    <source>
        <dbReference type="EMBL" id="GAA5484025.1"/>
    </source>
</evidence>
<proteinExistence type="inferred from homology"/>
<protein>
    <submittedName>
        <fullName evidence="7">Uncharacterized protein</fullName>
    </submittedName>
</protein>
<dbReference type="InterPro" id="IPR005498">
    <property type="entry name" value="T4SS_VirB10/TraB/TrbI"/>
</dbReference>
<feature type="compositionally biased region" description="Basic and acidic residues" evidence="6">
    <location>
        <begin position="88"/>
        <end position="106"/>
    </location>
</feature>
<keyword evidence="5" id="KW-0472">Membrane</keyword>
<keyword evidence="8" id="KW-1185">Reference proteome</keyword>
<keyword evidence="3" id="KW-0812">Transmembrane</keyword>
<reference evidence="7 8" key="1">
    <citation type="submission" date="2024-02" db="EMBL/GenBank/DDBJ databases">
        <title>Haloferula sargassicola NBRC 104335.</title>
        <authorList>
            <person name="Ichikawa N."/>
            <person name="Katano-Makiyama Y."/>
            <person name="Hidaka K."/>
        </authorList>
    </citation>
    <scope>NUCLEOTIDE SEQUENCE [LARGE SCALE GENOMIC DNA]</scope>
    <source>
        <strain evidence="7 8">NBRC 104335</strain>
    </source>
</reference>
<dbReference type="Pfam" id="PF03743">
    <property type="entry name" value="TrbI"/>
    <property type="match status" value="1"/>
</dbReference>
<evidence type="ECO:0000256" key="5">
    <source>
        <dbReference type="ARBA" id="ARBA00023136"/>
    </source>
</evidence>
<feature type="region of interest" description="Disordered" evidence="6">
    <location>
        <begin position="40"/>
        <end position="69"/>
    </location>
</feature>